<keyword evidence="1" id="KW-1133">Transmembrane helix</keyword>
<feature type="transmembrane region" description="Helical" evidence="1">
    <location>
        <begin position="180"/>
        <end position="198"/>
    </location>
</feature>
<feature type="transmembrane region" description="Helical" evidence="1">
    <location>
        <begin position="204"/>
        <end position="223"/>
    </location>
</feature>
<dbReference type="STRING" id="1335309.GA0116948_101197"/>
<dbReference type="EMBL" id="FMAR01000001">
    <property type="protein sequence ID" value="SCB76142.1"/>
    <property type="molecule type" value="Genomic_DNA"/>
</dbReference>
<evidence type="ECO:0000313" key="3">
    <source>
        <dbReference type="Proteomes" id="UP000242818"/>
    </source>
</evidence>
<dbReference type="Proteomes" id="UP000242818">
    <property type="component" value="Unassembled WGS sequence"/>
</dbReference>
<keyword evidence="1" id="KW-0472">Membrane</keyword>
<evidence type="ECO:0008006" key="4">
    <source>
        <dbReference type="Google" id="ProtNLM"/>
    </source>
</evidence>
<reference evidence="2 3" key="1">
    <citation type="submission" date="2016-08" db="EMBL/GenBank/DDBJ databases">
        <authorList>
            <person name="Seilhamer J.J."/>
        </authorList>
    </citation>
    <scope>NUCLEOTIDE SEQUENCE [LARGE SCALE GENOMIC DNA]</scope>
    <source>
        <strain evidence="2 3">A37T2</strain>
    </source>
</reference>
<sequence>MSNVNKSWSGSSKILFRFFFLYFIIQIIPVDWKFYQLLFSIHWAQLYYGDIFLLAHYHPQFIPDGGFYNWLLIAAIAVIGTIIWTLRDRDRDNYDTLYYWLRVLVRYRLAIGVIAYGFIKVFPLQSPANSLSTLNTRYGDFTDWKIFSISLGAAPLYETFLGVVEILAGLLLLWRKTASIASFIIISFAGNVFLSNLAYEGGEYVYCAYLLSLAFFVFAYDAGRLYNLVQGKPASPDTFSVQWPQAWQRKGRLVLKIAFVLFFIGLYGTITYEGYQHNPHNVVATPGLPGAAGVYNVSLFRIGKDTLPYSQVDSTRWQDVVFEKWATLSIKSNKPVVIDTENVEHIHQDDFTKTYESSGTNARQYYSYAIDSAHQALVLKNKNPHYPEDQWVLHYNRPTASRMVLEGINENKDSIYVVLDKLDKKYLLVEGRRKPQTL</sequence>
<protein>
    <recommendedName>
        <fullName evidence="4">DoxX family protein</fullName>
    </recommendedName>
</protein>
<feature type="transmembrane region" description="Helical" evidence="1">
    <location>
        <begin position="146"/>
        <end position="173"/>
    </location>
</feature>
<evidence type="ECO:0000256" key="1">
    <source>
        <dbReference type="SAM" id="Phobius"/>
    </source>
</evidence>
<proteinExistence type="predicted"/>
<keyword evidence="1" id="KW-0812">Transmembrane</keyword>
<gene>
    <name evidence="2" type="ORF">GA0116948_101197</name>
</gene>
<dbReference type="AlphaFoldDB" id="A0A1C3Z1H5"/>
<feature type="transmembrane region" description="Helical" evidence="1">
    <location>
        <begin position="253"/>
        <end position="272"/>
    </location>
</feature>
<feature type="transmembrane region" description="Helical" evidence="1">
    <location>
        <begin position="14"/>
        <end position="30"/>
    </location>
</feature>
<keyword evidence="3" id="KW-1185">Reference proteome</keyword>
<organism evidence="2 3">
    <name type="scientific">Chitinophaga costaii</name>
    <dbReference type="NCBI Taxonomy" id="1335309"/>
    <lineage>
        <taxon>Bacteria</taxon>
        <taxon>Pseudomonadati</taxon>
        <taxon>Bacteroidota</taxon>
        <taxon>Chitinophagia</taxon>
        <taxon>Chitinophagales</taxon>
        <taxon>Chitinophagaceae</taxon>
        <taxon>Chitinophaga</taxon>
    </lineage>
</organism>
<evidence type="ECO:0000313" key="2">
    <source>
        <dbReference type="EMBL" id="SCB76142.1"/>
    </source>
</evidence>
<feature type="transmembrane region" description="Helical" evidence="1">
    <location>
        <begin position="67"/>
        <end position="86"/>
    </location>
</feature>
<dbReference type="OrthoDB" id="102112at2"/>
<name>A0A1C3Z1H5_9BACT</name>
<feature type="transmembrane region" description="Helical" evidence="1">
    <location>
        <begin position="107"/>
        <end position="126"/>
    </location>
</feature>
<dbReference type="RefSeq" id="WP_089708091.1">
    <property type="nucleotide sequence ID" value="NZ_FMAR01000001.1"/>
</dbReference>
<accession>A0A1C3Z1H5</accession>